<dbReference type="Proteomes" id="UP000775213">
    <property type="component" value="Unassembled WGS sequence"/>
</dbReference>
<dbReference type="EMBL" id="JAGFBR010000006">
    <property type="protein sequence ID" value="KAH0464949.1"/>
    <property type="molecule type" value="Genomic_DNA"/>
</dbReference>
<evidence type="ECO:0000313" key="1">
    <source>
        <dbReference type="EMBL" id="KAH0464949.1"/>
    </source>
</evidence>
<comment type="caution">
    <text evidence="1">The sequence shown here is derived from an EMBL/GenBank/DDBJ whole genome shotgun (WGS) entry which is preliminary data.</text>
</comment>
<name>A0AAV7HA05_DENCH</name>
<gene>
    <name evidence="1" type="ORF">IEQ34_005052</name>
</gene>
<sequence length="132" mass="15323">MQLVDHYLLFRNLLILQKLVDRCLRIHKDHNQQAMEVGKAIVGILTFAKSFMKNISQDIILDVRSIGGIYWTTVVVKVAPKSTFDSHEIDVTMRKGQSYGNIDHENFPHLRQRIDAFHHNKTRYDHQGRIGA</sequence>
<dbReference type="AlphaFoldDB" id="A0AAV7HA05"/>
<proteinExistence type="predicted"/>
<evidence type="ECO:0000313" key="2">
    <source>
        <dbReference type="Proteomes" id="UP000775213"/>
    </source>
</evidence>
<organism evidence="1 2">
    <name type="scientific">Dendrobium chrysotoxum</name>
    <name type="common">Orchid</name>
    <dbReference type="NCBI Taxonomy" id="161865"/>
    <lineage>
        <taxon>Eukaryota</taxon>
        <taxon>Viridiplantae</taxon>
        <taxon>Streptophyta</taxon>
        <taxon>Embryophyta</taxon>
        <taxon>Tracheophyta</taxon>
        <taxon>Spermatophyta</taxon>
        <taxon>Magnoliopsida</taxon>
        <taxon>Liliopsida</taxon>
        <taxon>Asparagales</taxon>
        <taxon>Orchidaceae</taxon>
        <taxon>Epidendroideae</taxon>
        <taxon>Malaxideae</taxon>
        <taxon>Dendrobiinae</taxon>
        <taxon>Dendrobium</taxon>
    </lineage>
</organism>
<reference evidence="1 2" key="1">
    <citation type="journal article" date="2021" name="Hortic Res">
        <title>Chromosome-scale assembly of the Dendrobium chrysotoxum genome enhances the understanding of orchid evolution.</title>
        <authorList>
            <person name="Zhang Y."/>
            <person name="Zhang G.Q."/>
            <person name="Zhang D."/>
            <person name="Liu X.D."/>
            <person name="Xu X.Y."/>
            <person name="Sun W.H."/>
            <person name="Yu X."/>
            <person name="Zhu X."/>
            <person name="Wang Z.W."/>
            <person name="Zhao X."/>
            <person name="Zhong W.Y."/>
            <person name="Chen H."/>
            <person name="Yin W.L."/>
            <person name="Huang T."/>
            <person name="Niu S.C."/>
            <person name="Liu Z.J."/>
        </authorList>
    </citation>
    <scope>NUCLEOTIDE SEQUENCE [LARGE SCALE GENOMIC DNA]</scope>
    <source>
        <strain evidence="1">Lindl</strain>
    </source>
</reference>
<accession>A0AAV7HA05</accession>
<keyword evidence="2" id="KW-1185">Reference proteome</keyword>
<protein>
    <submittedName>
        <fullName evidence="1">Uncharacterized protein</fullName>
    </submittedName>
</protein>